<keyword evidence="4" id="KW-1133">Transmembrane helix</keyword>
<dbReference type="Proteomes" id="UP000317812">
    <property type="component" value="Chromosome"/>
</dbReference>
<dbReference type="GO" id="GO:0009279">
    <property type="term" value="C:cell outer membrane"/>
    <property type="evidence" value="ECO:0007669"/>
    <property type="project" value="UniProtKB-SubCell"/>
</dbReference>
<evidence type="ECO:0000256" key="2">
    <source>
        <dbReference type="ARBA" id="ARBA00023136"/>
    </source>
</evidence>
<sequence length="556" mass="61304">MRKSVMVSLILHVMASAAALLWLLWGFIPAGTLFKGVMTLCIVALTVWQIRRKSRFSQARGNGGTSGTELPVFADAGPIVLVCGDSLDALFGVQTLRKTAQGWWLRVNDISRLTDIVRDIQEQQPRQAGQIAVMYTCHPDGHQDEAVLRATLKALRQQMKQLCLIAGFTPPVILSGEFSGPETPWVIVRGDKPVVCPVDETPQALDDWQQDNHLALMPVLREAFAFIRTILMDELVKEDRLFPSVHLFAVAFRSGMASADTGSLWPHHLSRLTHLVLPPAAGSAEVAGRFPDEVLPMLAPYCAPVQGGQRTRRLVLWMLVCVLAAIGFSGVNNAALIRQVGTNLQRWYAIPMNHYEPKAQSLAALKQDALLLERWQRQGEPLRYALGYYPGQRLWLALQKAIDSYVPPPAPAIKPIPKIIRLDSMSLFDTGRWALKPGTTKLLVNSLVGIKAKPGWLIVVAGHTDSTGDDKSNQVLSLKRAESVRDWMRDTGDVPESCFAVQGYGENRPVATNDTPEGRVLNRRVEISLVPQANACRLPGNTLASSDDDVSKNEME</sequence>
<dbReference type="PANTHER" id="PTHR30329">
    <property type="entry name" value="STATOR ELEMENT OF FLAGELLAR MOTOR COMPLEX"/>
    <property type="match status" value="1"/>
</dbReference>
<dbReference type="AlphaFoldDB" id="A0AAP9DDJ9"/>
<name>A0AAP9DDJ9_9ENTR</name>
<keyword evidence="4" id="KW-0812">Transmembrane</keyword>
<feature type="transmembrane region" description="Helical" evidence="4">
    <location>
        <begin position="33"/>
        <end position="50"/>
    </location>
</feature>
<evidence type="ECO:0000256" key="4">
    <source>
        <dbReference type="SAM" id="Phobius"/>
    </source>
</evidence>
<feature type="transmembrane region" description="Helical" evidence="4">
    <location>
        <begin position="314"/>
        <end position="336"/>
    </location>
</feature>
<dbReference type="CDD" id="cd07185">
    <property type="entry name" value="OmpA_C-like"/>
    <property type="match status" value="1"/>
</dbReference>
<evidence type="ECO:0000313" key="6">
    <source>
        <dbReference type="EMBL" id="QDK20914.1"/>
    </source>
</evidence>
<dbReference type="InterPro" id="IPR050330">
    <property type="entry name" value="Bact_OuterMem_StrucFunc"/>
</dbReference>
<dbReference type="EMBL" id="CP035382">
    <property type="protein sequence ID" value="QDK20914.1"/>
    <property type="molecule type" value="Genomic_DNA"/>
</dbReference>
<gene>
    <name evidence="6" type="ORF">ES815_22420</name>
</gene>
<proteinExistence type="predicted"/>
<accession>A0AAP9DDJ9</accession>
<reference evidence="6 7" key="1">
    <citation type="submission" date="2019-01" db="EMBL/GenBank/DDBJ databases">
        <title>Florfenicol resistance in Enterobacteriaceae and whole-genome sequence analysis of florfenicol-resistant Leclercia adecarboxylata strain R25.</title>
        <authorList>
            <person name="Bao Q."/>
            <person name="Ying Y."/>
        </authorList>
    </citation>
    <scope>NUCLEOTIDE SEQUENCE [LARGE SCALE GENOMIC DNA]</scope>
    <source>
        <strain evidence="6 7">R25</strain>
    </source>
</reference>
<dbReference type="InterPro" id="IPR006665">
    <property type="entry name" value="OmpA-like"/>
</dbReference>
<dbReference type="PROSITE" id="PS51123">
    <property type="entry name" value="OMPA_2"/>
    <property type="match status" value="1"/>
</dbReference>
<keyword evidence="2 3" id="KW-0472">Membrane</keyword>
<comment type="subcellular location">
    <subcellularLocation>
        <location evidence="1">Cell outer membrane</location>
    </subcellularLocation>
</comment>
<evidence type="ECO:0000256" key="3">
    <source>
        <dbReference type="PROSITE-ProRule" id="PRU00473"/>
    </source>
</evidence>
<feature type="transmembrane region" description="Helical" evidence="4">
    <location>
        <begin position="7"/>
        <end position="27"/>
    </location>
</feature>
<dbReference type="InterPro" id="IPR036737">
    <property type="entry name" value="OmpA-like_sf"/>
</dbReference>
<evidence type="ECO:0000259" key="5">
    <source>
        <dbReference type="PROSITE" id="PS51123"/>
    </source>
</evidence>
<dbReference type="Pfam" id="PF00691">
    <property type="entry name" value="OmpA"/>
    <property type="match status" value="1"/>
</dbReference>
<dbReference type="Gene3D" id="3.30.1330.60">
    <property type="entry name" value="OmpA-like domain"/>
    <property type="match status" value="1"/>
</dbReference>
<dbReference type="PANTHER" id="PTHR30329:SF20">
    <property type="entry name" value="EXPORTED PROTEIN"/>
    <property type="match status" value="1"/>
</dbReference>
<protein>
    <submittedName>
        <fullName evidence="6">OmpA family protein</fullName>
    </submittedName>
</protein>
<dbReference type="SUPFAM" id="SSF103088">
    <property type="entry name" value="OmpA-like"/>
    <property type="match status" value="1"/>
</dbReference>
<feature type="domain" description="OmpA-like" evidence="5">
    <location>
        <begin position="415"/>
        <end position="533"/>
    </location>
</feature>
<dbReference type="InterPro" id="IPR006664">
    <property type="entry name" value="OMP_bac"/>
</dbReference>
<organism evidence="6 7">
    <name type="scientific">Leclercia adecarboxylata</name>
    <dbReference type="NCBI Taxonomy" id="83655"/>
    <lineage>
        <taxon>Bacteria</taxon>
        <taxon>Pseudomonadati</taxon>
        <taxon>Pseudomonadota</taxon>
        <taxon>Gammaproteobacteria</taxon>
        <taxon>Enterobacterales</taxon>
        <taxon>Enterobacteriaceae</taxon>
        <taxon>Leclercia</taxon>
    </lineage>
</organism>
<evidence type="ECO:0000313" key="7">
    <source>
        <dbReference type="Proteomes" id="UP000317812"/>
    </source>
</evidence>
<dbReference type="PRINTS" id="PR01021">
    <property type="entry name" value="OMPADOMAIN"/>
</dbReference>
<evidence type="ECO:0000256" key="1">
    <source>
        <dbReference type="ARBA" id="ARBA00004442"/>
    </source>
</evidence>
<dbReference type="RefSeq" id="WP_142489771.1">
    <property type="nucleotide sequence ID" value="NZ_CP035382.1"/>
</dbReference>